<dbReference type="Gene3D" id="3.40.50.2300">
    <property type="match status" value="1"/>
</dbReference>
<dbReference type="PANTHER" id="PTHR44591:SF14">
    <property type="entry name" value="PROTEIN PILG"/>
    <property type="match status" value="1"/>
</dbReference>
<gene>
    <name evidence="5" type="ordered locus">Halhy_3040</name>
</gene>
<reference evidence="5 6" key="1">
    <citation type="journal article" date="2011" name="Stand. Genomic Sci.">
        <title>Complete genome sequence of Haliscomenobacter hydrossis type strain (O).</title>
        <authorList>
            <consortium name="US DOE Joint Genome Institute (JGI-PGF)"/>
            <person name="Daligault H."/>
            <person name="Lapidus A."/>
            <person name="Zeytun A."/>
            <person name="Nolan M."/>
            <person name="Lucas S."/>
            <person name="Del Rio T.G."/>
            <person name="Tice H."/>
            <person name="Cheng J.F."/>
            <person name="Tapia R."/>
            <person name="Han C."/>
            <person name="Goodwin L."/>
            <person name="Pitluck S."/>
            <person name="Liolios K."/>
            <person name="Pagani I."/>
            <person name="Ivanova N."/>
            <person name="Huntemann M."/>
            <person name="Mavromatis K."/>
            <person name="Mikhailova N."/>
            <person name="Pati A."/>
            <person name="Chen A."/>
            <person name="Palaniappan K."/>
            <person name="Land M."/>
            <person name="Hauser L."/>
            <person name="Brambilla E.M."/>
            <person name="Rohde M."/>
            <person name="Verbarg S."/>
            <person name="Goker M."/>
            <person name="Bristow J."/>
            <person name="Eisen J.A."/>
            <person name="Markowitz V."/>
            <person name="Hugenholtz P."/>
            <person name="Kyrpides N.C."/>
            <person name="Klenk H.P."/>
            <person name="Woyke T."/>
        </authorList>
    </citation>
    <scope>NUCLEOTIDE SEQUENCE [LARGE SCALE GENOMIC DNA]</scope>
    <source>
        <strain evidence="6">ATCC 27775 / DSM 1100 / LMG 10767 / O</strain>
    </source>
</reference>
<dbReference type="CDD" id="cd00156">
    <property type="entry name" value="REC"/>
    <property type="match status" value="1"/>
</dbReference>
<feature type="domain" description="Response regulatory" evidence="4">
    <location>
        <begin position="2"/>
        <end position="116"/>
    </location>
</feature>
<dbReference type="PANTHER" id="PTHR44591">
    <property type="entry name" value="STRESS RESPONSE REGULATOR PROTEIN 1"/>
    <property type="match status" value="1"/>
</dbReference>
<dbReference type="SMART" id="SM00448">
    <property type="entry name" value="REC"/>
    <property type="match status" value="1"/>
</dbReference>
<dbReference type="InterPro" id="IPR011006">
    <property type="entry name" value="CheY-like_superfamily"/>
</dbReference>
<dbReference type="InterPro" id="IPR050595">
    <property type="entry name" value="Bact_response_regulator"/>
</dbReference>
<keyword evidence="1 3" id="KW-0597">Phosphoprotein</keyword>
<dbReference type="GO" id="GO:0000160">
    <property type="term" value="P:phosphorelay signal transduction system"/>
    <property type="evidence" value="ECO:0007669"/>
    <property type="project" value="UniProtKB-KW"/>
</dbReference>
<dbReference type="AlphaFoldDB" id="F4L6S2"/>
<dbReference type="HOGENOM" id="CLU_000445_69_9_10"/>
<dbReference type="RefSeq" id="WP_013765446.1">
    <property type="nucleotide sequence ID" value="NC_015510.1"/>
</dbReference>
<keyword evidence="6" id="KW-1185">Reference proteome</keyword>
<dbReference type="EMBL" id="CP002691">
    <property type="protein sequence ID" value="AEE50903.1"/>
    <property type="molecule type" value="Genomic_DNA"/>
</dbReference>
<evidence type="ECO:0000259" key="4">
    <source>
        <dbReference type="PROSITE" id="PS50110"/>
    </source>
</evidence>
<evidence type="ECO:0000256" key="1">
    <source>
        <dbReference type="ARBA" id="ARBA00022553"/>
    </source>
</evidence>
<dbReference type="eggNOG" id="COG0745">
    <property type="taxonomic scope" value="Bacteria"/>
</dbReference>
<dbReference type="KEGG" id="hhy:Halhy_3040"/>
<dbReference type="SUPFAM" id="SSF52172">
    <property type="entry name" value="CheY-like"/>
    <property type="match status" value="1"/>
</dbReference>
<evidence type="ECO:0000313" key="5">
    <source>
        <dbReference type="EMBL" id="AEE50903.1"/>
    </source>
</evidence>
<evidence type="ECO:0000256" key="3">
    <source>
        <dbReference type="PROSITE-ProRule" id="PRU00169"/>
    </source>
</evidence>
<name>F4L6S2_HALH1</name>
<dbReference type="InterPro" id="IPR001789">
    <property type="entry name" value="Sig_transdc_resp-reg_receiver"/>
</dbReference>
<dbReference type="STRING" id="760192.Halhy_3040"/>
<evidence type="ECO:0000256" key="2">
    <source>
        <dbReference type="ARBA" id="ARBA00023012"/>
    </source>
</evidence>
<dbReference type="PROSITE" id="PS50110">
    <property type="entry name" value="RESPONSE_REGULATORY"/>
    <property type="match status" value="1"/>
</dbReference>
<organism evidence="5 6">
    <name type="scientific">Haliscomenobacter hydrossis (strain ATCC 27775 / DSM 1100 / LMG 10767 / O)</name>
    <dbReference type="NCBI Taxonomy" id="760192"/>
    <lineage>
        <taxon>Bacteria</taxon>
        <taxon>Pseudomonadati</taxon>
        <taxon>Bacteroidota</taxon>
        <taxon>Saprospiria</taxon>
        <taxon>Saprospirales</taxon>
        <taxon>Haliscomenobacteraceae</taxon>
        <taxon>Haliscomenobacter</taxon>
    </lineage>
</organism>
<sequence length="119" mass="13253">MKVLICESEEILLAAIEFRLKKQGLEVVYSKKKASILDDVQIHNPDLIIVDADMGKQSGLEIIQQIQDLGARATILLLVDPDEEELTAKALKMGIADFLSKPFKPSELILRVKKALNIL</sequence>
<reference key="2">
    <citation type="submission" date="2011-04" db="EMBL/GenBank/DDBJ databases">
        <title>Complete sequence of chromosome of Haliscomenobacter hydrossis DSM 1100.</title>
        <authorList>
            <consortium name="US DOE Joint Genome Institute (JGI-PGF)"/>
            <person name="Lucas S."/>
            <person name="Han J."/>
            <person name="Lapidus A."/>
            <person name="Bruce D."/>
            <person name="Goodwin L."/>
            <person name="Pitluck S."/>
            <person name="Peters L."/>
            <person name="Kyrpides N."/>
            <person name="Mavromatis K."/>
            <person name="Ivanova N."/>
            <person name="Ovchinnikova G."/>
            <person name="Pagani I."/>
            <person name="Daligault H."/>
            <person name="Detter J.C."/>
            <person name="Han C."/>
            <person name="Land M."/>
            <person name="Hauser L."/>
            <person name="Markowitz V."/>
            <person name="Cheng J.-F."/>
            <person name="Hugenholtz P."/>
            <person name="Woyke T."/>
            <person name="Wu D."/>
            <person name="Verbarg S."/>
            <person name="Frueling A."/>
            <person name="Brambilla E."/>
            <person name="Klenk H.-P."/>
            <person name="Eisen J.A."/>
        </authorList>
    </citation>
    <scope>NUCLEOTIDE SEQUENCE</scope>
    <source>
        <strain>DSM 1100</strain>
    </source>
</reference>
<proteinExistence type="predicted"/>
<dbReference type="Pfam" id="PF00072">
    <property type="entry name" value="Response_reg"/>
    <property type="match status" value="1"/>
</dbReference>
<keyword evidence="2" id="KW-0902">Two-component regulatory system</keyword>
<accession>F4L6S2</accession>
<feature type="modified residue" description="4-aspartylphosphate" evidence="3">
    <location>
        <position position="51"/>
    </location>
</feature>
<dbReference type="Proteomes" id="UP000008461">
    <property type="component" value="Chromosome"/>
</dbReference>
<evidence type="ECO:0000313" key="6">
    <source>
        <dbReference type="Proteomes" id="UP000008461"/>
    </source>
</evidence>
<protein>
    <submittedName>
        <fullName evidence="5">Response regulator receiver protein</fullName>
    </submittedName>
</protein>